<keyword evidence="3" id="KW-1185">Reference proteome</keyword>
<sequence>MDTGEGNAQRPITLGITVEDFSNEASVPETDTTNTIQTPPKDDILLQQDSIDLGAGEFVTPQEDSSATLSESLMDRLNDQMMESVMISDSPNNSEEDDVGPIDSFLDGGLEENGSSGNKKEESEIGQNTTEIKVPVDQKEQECTKDDIKEEIDIEEQIQIVVSPQSEAHSPVVIKSEDPEHQSPKGTSPKDEPVPVCTIFSQGTQPKSLAPDGFQPTLIKSPSFTTGSGGGSDEAVTPSKMTAPLVCQPSPSLSKFFTDNGQANPASDFFDSFTAPSSFISISNPNADVSPASTPAPLSFTPEHQRSSTSSSISTPGGLLDSGAPTPVSVFGPTVTEPTTKPQSPISQTVPSLNLASSTPQAQPFNQLQAVFSGTDDPFATALSLSEVDRRHDAWLPCEETRKMLISVATQQYGPAYVDTNRLTMPGLKFDNLQGDAVKDLMVRFLGEQAAMKRQVLTASSVEQSFVGLKQLVSSKNWRAAVDLTGRLLTAHGQGYGKAGQPTSHTTDSLQLWFVRLALLTKLNLFQNAELEFEPFGNLDQPDLYYEYYPSVYPGRRGRRREDGGGLLPGCGEILPDESERPDSHHVCFDEQGLRLPQSEQLRRSTRLLFRSAEDRPPTPRHQQQRSGLPPIPGPAEGVPGSAGGPGAAGPRPLPPRERALQPDHHVRAGVVPEHAEETGVVGGRGLPGGRQLQHAVPQTGLDRNRGLILGKPEFLHLHQHVGLLYRLKGVVFALLILKLQQKRIMELKQTSLCLLTCVKIPVLQEVNLRSLAEQQVRTAEGCGVDPSRCGGNLEEELAAVQEHPSSSTWQRCRAPLRRS</sequence>
<feature type="region of interest" description="Disordered" evidence="1">
    <location>
        <begin position="19"/>
        <end position="42"/>
    </location>
</feature>
<reference evidence="2" key="3">
    <citation type="submission" date="2025-09" db="UniProtKB">
        <authorList>
            <consortium name="Ensembl"/>
        </authorList>
    </citation>
    <scope>IDENTIFICATION</scope>
</reference>
<name>A0A8C6P8H7_NOTFU</name>
<reference evidence="2" key="1">
    <citation type="submission" date="2014-08" db="EMBL/GenBank/DDBJ databases">
        <authorList>
            <person name="Senf B."/>
            <person name="Petzold A."/>
            <person name="Downie B.R."/>
            <person name="Koch P."/>
            <person name="Platzer M."/>
        </authorList>
    </citation>
    <scope>NUCLEOTIDE SEQUENCE [LARGE SCALE GENOMIC DNA]</scope>
    <source>
        <strain evidence="2">GRZ</strain>
    </source>
</reference>
<dbReference type="Ensembl" id="ENSNFUT00015041575.1">
    <property type="protein sequence ID" value="ENSNFUP00015039824.1"/>
    <property type="gene ID" value="ENSNFUG00015018420.1"/>
</dbReference>
<feature type="region of interest" description="Disordered" evidence="1">
    <location>
        <begin position="290"/>
        <end position="359"/>
    </location>
</feature>
<evidence type="ECO:0000313" key="2">
    <source>
        <dbReference type="Ensembl" id="ENSNFUP00015039824.1"/>
    </source>
</evidence>
<feature type="compositionally biased region" description="Polar residues" evidence="1">
    <location>
        <begin position="23"/>
        <end position="38"/>
    </location>
</feature>
<dbReference type="GO" id="GO:0005794">
    <property type="term" value="C:Golgi apparatus"/>
    <property type="evidence" value="ECO:0007669"/>
    <property type="project" value="TreeGrafter"/>
</dbReference>
<feature type="region of interest" description="Disordered" evidence="1">
    <location>
        <begin position="161"/>
        <end position="236"/>
    </location>
</feature>
<feature type="region of interest" description="Disordered" evidence="1">
    <location>
        <begin position="87"/>
        <end position="143"/>
    </location>
</feature>
<dbReference type="GeneTree" id="ENSGT00390000002448"/>
<feature type="compositionally biased region" description="Basic and acidic residues" evidence="1">
    <location>
        <begin position="134"/>
        <end position="143"/>
    </location>
</feature>
<dbReference type="GO" id="GO:0030008">
    <property type="term" value="C:TRAPP complex"/>
    <property type="evidence" value="ECO:0007669"/>
    <property type="project" value="TreeGrafter"/>
</dbReference>
<evidence type="ECO:0000313" key="3">
    <source>
        <dbReference type="Proteomes" id="UP000694548"/>
    </source>
</evidence>
<dbReference type="Proteomes" id="UP000694548">
    <property type="component" value="Chromosome sgr16"/>
</dbReference>
<accession>A0A8C6P8H7</accession>
<feature type="region of interest" description="Disordered" evidence="1">
    <location>
        <begin position="610"/>
        <end position="660"/>
    </location>
</feature>
<evidence type="ECO:0000256" key="1">
    <source>
        <dbReference type="SAM" id="MobiDB-lite"/>
    </source>
</evidence>
<dbReference type="PANTHER" id="PTHR21581:SF6">
    <property type="entry name" value="TRAFFICKING PROTEIN PARTICLE COMPLEX SUBUNIT 12"/>
    <property type="match status" value="1"/>
</dbReference>
<feature type="region of interest" description="Disordered" evidence="1">
    <location>
        <begin position="557"/>
        <end position="585"/>
    </location>
</feature>
<feature type="compositionally biased region" description="Polar residues" evidence="1">
    <location>
        <begin position="336"/>
        <end position="359"/>
    </location>
</feature>
<organism evidence="2 3">
    <name type="scientific">Nothobranchius furzeri</name>
    <name type="common">Turquoise killifish</name>
    <dbReference type="NCBI Taxonomy" id="105023"/>
    <lineage>
        <taxon>Eukaryota</taxon>
        <taxon>Metazoa</taxon>
        <taxon>Chordata</taxon>
        <taxon>Craniata</taxon>
        <taxon>Vertebrata</taxon>
        <taxon>Euteleostomi</taxon>
        <taxon>Actinopterygii</taxon>
        <taxon>Neopterygii</taxon>
        <taxon>Teleostei</taxon>
        <taxon>Neoteleostei</taxon>
        <taxon>Acanthomorphata</taxon>
        <taxon>Ovalentaria</taxon>
        <taxon>Atherinomorphae</taxon>
        <taxon>Cyprinodontiformes</taxon>
        <taxon>Nothobranchiidae</taxon>
        <taxon>Nothobranchius</taxon>
    </lineage>
</organism>
<dbReference type="AlphaFoldDB" id="A0A8C6P8H7"/>
<dbReference type="PANTHER" id="PTHR21581">
    <property type="entry name" value="D-ALANYL-D-ALANINE CARBOXYPEPTIDASE"/>
    <property type="match status" value="1"/>
</dbReference>
<gene>
    <name evidence="2" type="primary">TRAPPC12</name>
</gene>
<feature type="compositionally biased region" description="Basic and acidic residues" evidence="1">
    <location>
        <begin position="175"/>
        <end position="193"/>
    </location>
</feature>
<reference evidence="2" key="2">
    <citation type="submission" date="2025-08" db="UniProtKB">
        <authorList>
            <consortium name="Ensembl"/>
        </authorList>
    </citation>
    <scope>IDENTIFICATION</scope>
</reference>
<protein>
    <submittedName>
        <fullName evidence="2">Trafficking protein particle complex subunit 12</fullName>
    </submittedName>
</protein>
<proteinExistence type="predicted"/>